<feature type="transmembrane region" description="Helical" evidence="1">
    <location>
        <begin position="175"/>
        <end position="195"/>
    </location>
</feature>
<organism evidence="3 4">
    <name type="scientific">Clostridium lentum</name>
    <dbReference type="NCBI Taxonomy" id="2763037"/>
    <lineage>
        <taxon>Bacteria</taxon>
        <taxon>Bacillati</taxon>
        <taxon>Bacillota</taxon>
        <taxon>Clostridia</taxon>
        <taxon>Eubacteriales</taxon>
        <taxon>Clostridiaceae</taxon>
        <taxon>Clostridium</taxon>
    </lineage>
</organism>
<feature type="transmembrane region" description="Helical" evidence="1">
    <location>
        <begin position="207"/>
        <end position="227"/>
    </location>
</feature>
<evidence type="ECO:0000259" key="2">
    <source>
        <dbReference type="Pfam" id="PF01757"/>
    </source>
</evidence>
<sequence length="355" mass="42098">MKQHNKLKRNSNFELLRVISMFAIILGHFSYHGNFNLSQHSFSINKVFLEFVQFGGDFGINCFVMISSYFMVEWNFKVERVIKISYKVWSYSVGFIIIFVTFKIYNQDLYTLIKSIFPILSNLYWFATSYIIFYILVPFINIFIKSINRNIHFRILCICLTLWCIIPTITPFELMYNELSWFITLYILISYIKIYEPKITSSLKVKVSIIVISFLTILISVIVLTSLADKISVINKYITFFERRNRIPTVLFSLSVFLIFKDWKFKYKPYINLLGSATFGVYLIHDNPLMRNVLWNDIFKNNQFFNSNLLWIYAFIVALIILIFSSLIDIIKQNSIDKLMNKIFIKIKVKNIIID</sequence>
<protein>
    <submittedName>
        <fullName evidence="3">Acyltransferase</fullName>
    </submittedName>
</protein>
<keyword evidence="1" id="KW-0812">Transmembrane</keyword>
<dbReference type="EMBL" id="JACOOQ010000001">
    <property type="protein sequence ID" value="MBC5639006.1"/>
    <property type="molecule type" value="Genomic_DNA"/>
</dbReference>
<feature type="transmembrane region" description="Helical" evidence="1">
    <location>
        <begin position="12"/>
        <end position="31"/>
    </location>
</feature>
<dbReference type="InterPro" id="IPR002656">
    <property type="entry name" value="Acyl_transf_3_dom"/>
</dbReference>
<feature type="transmembrane region" description="Helical" evidence="1">
    <location>
        <begin position="310"/>
        <end position="331"/>
    </location>
</feature>
<evidence type="ECO:0000313" key="4">
    <source>
        <dbReference type="Proteomes" id="UP000662088"/>
    </source>
</evidence>
<dbReference type="AlphaFoldDB" id="A0A8I0A7I3"/>
<keyword evidence="3" id="KW-0012">Acyltransferase</keyword>
<gene>
    <name evidence="3" type="ORF">H8R92_00895</name>
</gene>
<name>A0A8I0A7I3_9CLOT</name>
<dbReference type="Proteomes" id="UP000662088">
    <property type="component" value="Unassembled WGS sequence"/>
</dbReference>
<feature type="transmembrane region" description="Helical" evidence="1">
    <location>
        <begin position="51"/>
        <end position="72"/>
    </location>
</feature>
<evidence type="ECO:0000313" key="3">
    <source>
        <dbReference type="EMBL" id="MBC5639006.1"/>
    </source>
</evidence>
<comment type="caution">
    <text evidence="3">The sequence shown here is derived from an EMBL/GenBank/DDBJ whole genome shotgun (WGS) entry which is preliminary data.</text>
</comment>
<keyword evidence="4" id="KW-1185">Reference proteome</keyword>
<dbReference type="RefSeq" id="WP_186834429.1">
    <property type="nucleotide sequence ID" value="NZ_JACOOQ010000001.1"/>
</dbReference>
<feature type="transmembrane region" description="Helical" evidence="1">
    <location>
        <begin position="124"/>
        <end position="144"/>
    </location>
</feature>
<dbReference type="GO" id="GO:0016747">
    <property type="term" value="F:acyltransferase activity, transferring groups other than amino-acyl groups"/>
    <property type="evidence" value="ECO:0007669"/>
    <property type="project" value="InterPro"/>
</dbReference>
<feature type="transmembrane region" description="Helical" evidence="1">
    <location>
        <begin position="84"/>
        <end position="104"/>
    </location>
</feature>
<reference evidence="3" key="1">
    <citation type="submission" date="2020-08" db="EMBL/GenBank/DDBJ databases">
        <title>Genome public.</title>
        <authorList>
            <person name="Liu C."/>
            <person name="Sun Q."/>
        </authorList>
    </citation>
    <scope>NUCLEOTIDE SEQUENCE</scope>
    <source>
        <strain evidence="3">NSJ-42</strain>
    </source>
</reference>
<proteinExistence type="predicted"/>
<evidence type="ECO:0000256" key="1">
    <source>
        <dbReference type="SAM" id="Phobius"/>
    </source>
</evidence>
<accession>A0A8I0A7I3</accession>
<keyword evidence="1" id="KW-1133">Transmembrane helix</keyword>
<feature type="domain" description="Acyltransferase 3" evidence="2">
    <location>
        <begin position="12"/>
        <end position="325"/>
    </location>
</feature>
<keyword evidence="1" id="KW-0472">Membrane</keyword>
<feature type="transmembrane region" description="Helical" evidence="1">
    <location>
        <begin position="151"/>
        <end position="169"/>
    </location>
</feature>
<dbReference type="Pfam" id="PF01757">
    <property type="entry name" value="Acyl_transf_3"/>
    <property type="match status" value="1"/>
</dbReference>
<keyword evidence="3" id="KW-0808">Transferase</keyword>